<evidence type="ECO:0000256" key="8">
    <source>
        <dbReference type="ARBA" id="ARBA00022982"/>
    </source>
</evidence>
<evidence type="ECO:0000256" key="12">
    <source>
        <dbReference type="ARBA" id="ARBA00024688"/>
    </source>
</evidence>
<keyword evidence="10 15" id="KW-0186">Copper</keyword>
<dbReference type="InterPro" id="IPR014222">
    <property type="entry name" value="Cyt_c_oxidase_su2"/>
</dbReference>
<comment type="function">
    <text evidence="12 15">Subunits I and II form the functional core of the enzyme complex. Electrons originating in cytochrome c are transferred via heme a and Cu(A) to the binuclear center formed by heme a3 and Cu(B).</text>
</comment>
<evidence type="ECO:0000256" key="14">
    <source>
        <dbReference type="RuleBase" id="RU000456"/>
    </source>
</evidence>
<evidence type="ECO:0000256" key="6">
    <source>
        <dbReference type="ARBA" id="ARBA00022723"/>
    </source>
</evidence>
<feature type="signal peptide" evidence="17">
    <location>
        <begin position="1"/>
        <end position="28"/>
    </location>
</feature>
<dbReference type="SUPFAM" id="SSF49503">
    <property type="entry name" value="Cupredoxins"/>
    <property type="match status" value="1"/>
</dbReference>
<dbReference type="InterPro" id="IPR045187">
    <property type="entry name" value="CcO_II"/>
</dbReference>
<feature type="transmembrane region" description="Helical" evidence="16">
    <location>
        <begin position="60"/>
        <end position="83"/>
    </location>
</feature>
<evidence type="ECO:0000256" key="4">
    <source>
        <dbReference type="ARBA" id="ARBA00022660"/>
    </source>
</evidence>
<accession>A0A852X4L4</accession>
<dbReference type="InterPro" id="IPR008972">
    <property type="entry name" value="Cupredoxin"/>
</dbReference>
<dbReference type="InterPro" id="IPR036257">
    <property type="entry name" value="Cyt_c_oxidase_su2_TM_sf"/>
</dbReference>
<evidence type="ECO:0000256" key="15">
    <source>
        <dbReference type="RuleBase" id="RU004024"/>
    </source>
</evidence>
<evidence type="ECO:0000256" key="3">
    <source>
        <dbReference type="ARBA" id="ARBA00022448"/>
    </source>
</evidence>
<evidence type="ECO:0000313" key="20">
    <source>
        <dbReference type="Proteomes" id="UP000592181"/>
    </source>
</evidence>
<dbReference type="Proteomes" id="UP000592181">
    <property type="component" value="Unassembled WGS sequence"/>
</dbReference>
<dbReference type="EMBL" id="JACBZX010000001">
    <property type="protein sequence ID" value="NYG37849.1"/>
    <property type="molecule type" value="Genomic_DNA"/>
</dbReference>
<evidence type="ECO:0000256" key="2">
    <source>
        <dbReference type="ARBA" id="ARBA00007866"/>
    </source>
</evidence>
<dbReference type="InterPro" id="IPR002429">
    <property type="entry name" value="CcO_II-like_C"/>
</dbReference>
<keyword evidence="17" id="KW-0732">Signal</keyword>
<comment type="similarity">
    <text evidence="2 14">Belongs to the cytochrome c oxidase subunit 2 family.</text>
</comment>
<keyword evidence="3 14" id="KW-0813">Transport</keyword>
<feature type="chain" id="PRO_5038406024" description="Cytochrome c oxidase subunit 2" evidence="17">
    <location>
        <begin position="29"/>
        <end position="295"/>
    </location>
</feature>
<dbReference type="SUPFAM" id="SSF81464">
    <property type="entry name" value="Cytochrome c oxidase subunit II-like, transmembrane region"/>
    <property type="match status" value="1"/>
</dbReference>
<dbReference type="InterPro" id="IPR011759">
    <property type="entry name" value="Cyt_c_oxidase_su2_TM_dom"/>
</dbReference>
<comment type="caution">
    <text evidence="19">The sequence shown here is derived from an EMBL/GenBank/DDBJ whole genome shotgun (WGS) entry which is preliminary data.</text>
</comment>
<dbReference type="PRINTS" id="PR01166">
    <property type="entry name" value="CYCOXIDASEII"/>
</dbReference>
<evidence type="ECO:0000256" key="7">
    <source>
        <dbReference type="ARBA" id="ARBA00022967"/>
    </source>
</evidence>
<evidence type="ECO:0000256" key="11">
    <source>
        <dbReference type="ARBA" id="ARBA00023136"/>
    </source>
</evidence>
<protein>
    <recommendedName>
        <fullName evidence="15">Cytochrome c oxidase subunit 2</fullName>
        <ecNumber evidence="15">7.1.1.9</ecNumber>
    </recommendedName>
</protein>
<proteinExistence type="inferred from homology"/>
<keyword evidence="7" id="KW-1278">Translocase</keyword>
<keyword evidence="11 16" id="KW-0472">Membrane</keyword>
<dbReference type="PANTHER" id="PTHR22888:SF9">
    <property type="entry name" value="CYTOCHROME C OXIDASE SUBUNIT 2"/>
    <property type="match status" value="1"/>
</dbReference>
<comment type="catalytic activity">
    <reaction evidence="13 15">
        <text>4 Fe(II)-[cytochrome c] + O2 + 8 H(+)(in) = 4 Fe(III)-[cytochrome c] + 2 H2O + 4 H(+)(out)</text>
        <dbReference type="Rhea" id="RHEA:11436"/>
        <dbReference type="Rhea" id="RHEA-COMP:10350"/>
        <dbReference type="Rhea" id="RHEA-COMP:14399"/>
        <dbReference type="ChEBI" id="CHEBI:15377"/>
        <dbReference type="ChEBI" id="CHEBI:15378"/>
        <dbReference type="ChEBI" id="CHEBI:15379"/>
        <dbReference type="ChEBI" id="CHEBI:29033"/>
        <dbReference type="ChEBI" id="CHEBI:29034"/>
        <dbReference type="EC" id="7.1.1.9"/>
    </reaction>
</comment>
<gene>
    <name evidence="19" type="ORF">BJY28_002318</name>
</gene>
<evidence type="ECO:0000256" key="9">
    <source>
        <dbReference type="ARBA" id="ARBA00022989"/>
    </source>
</evidence>
<keyword evidence="6 15" id="KW-0479">Metal-binding</keyword>
<evidence type="ECO:0000256" key="17">
    <source>
        <dbReference type="SAM" id="SignalP"/>
    </source>
</evidence>
<dbReference type="Gene3D" id="1.10.287.90">
    <property type="match status" value="1"/>
</dbReference>
<reference evidence="19 20" key="1">
    <citation type="submission" date="2020-07" db="EMBL/GenBank/DDBJ databases">
        <title>Sequencing the genomes of 1000 actinobacteria strains.</title>
        <authorList>
            <person name="Klenk H.-P."/>
        </authorList>
    </citation>
    <scope>NUCLEOTIDE SEQUENCE [LARGE SCALE GENOMIC DNA]</scope>
    <source>
        <strain evidence="19 20">DSM 24723</strain>
    </source>
</reference>
<sequence length="295" mass="33013">MTRRPARSRSRRRLAVLGLALSPLVLTACGAVGVHADPANGYLPNGITEESKQVEELWMGSWIAALAVGVLVWGLILWCVAAYRKRKDDNTLPVQFQYNVPLEILYTVVPMLMVGVLFYYSEVATQDLHDTSAEPDETINVVAKQWTWDFNYVDADVHESGQMAELTGEEGVEETLPTLYVPVGETVELQLTSRDVVHSFWVPAFLEKMDLNPGVVNVLQVTPTEEGTFQGKCAELCGAYHSQMLFNLEVVSREEYDAHMAELEEQGNTGLLPNDLNRDEIIERDQPLLDEEESN</sequence>
<dbReference type="Gene3D" id="2.60.40.420">
    <property type="entry name" value="Cupredoxins - blue copper proteins"/>
    <property type="match status" value="1"/>
</dbReference>
<dbReference type="GO" id="GO:0005886">
    <property type="term" value="C:plasma membrane"/>
    <property type="evidence" value="ECO:0007669"/>
    <property type="project" value="UniProtKB-SubCell"/>
</dbReference>
<evidence type="ECO:0000256" key="13">
    <source>
        <dbReference type="ARBA" id="ARBA00047816"/>
    </source>
</evidence>
<dbReference type="RefSeq" id="WP_343037082.1">
    <property type="nucleotide sequence ID" value="NZ_JACBZX010000001.1"/>
</dbReference>
<dbReference type="CDD" id="cd13919">
    <property type="entry name" value="CuRO_HCO_II_like_5"/>
    <property type="match status" value="1"/>
</dbReference>
<organism evidence="19 20">
    <name type="scientific">Janibacter alkaliphilus</name>
    <dbReference type="NCBI Taxonomy" id="1069963"/>
    <lineage>
        <taxon>Bacteria</taxon>
        <taxon>Bacillati</taxon>
        <taxon>Actinomycetota</taxon>
        <taxon>Actinomycetes</taxon>
        <taxon>Micrococcales</taxon>
        <taxon>Intrasporangiaceae</taxon>
        <taxon>Janibacter</taxon>
    </lineage>
</organism>
<keyword evidence="20" id="KW-1185">Reference proteome</keyword>
<keyword evidence="4 14" id="KW-0679">Respiratory chain</keyword>
<feature type="domain" description="Cytochrome oxidase subunit II copper A binding" evidence="18">
    <location>
        <begin position="134"/>
        <end position="262"/>
    </location>
</feature>
<evidence type="ECO:0000256" key="5">
    <source>
        <dbReference type="ARBA" id="ARBA00022692"/>
    </source>
</evidence>
<keyword evidence="9 16" id="KW-1133">Transmembrane helix</keyword>
<dbReference type="GO" id="GO:0004129">
    <property type="term" value="F:cytochrome-c oxidase activity"/>
    <property type="evidence" value="ECO:0007669"/>
    <property type="project" value="UniProtKB-EC"/>
</dbReference>
<dbReference type="PROSITE" id="PS00078">
    <property type="entry name" value="COX2"/>
    <property type="match status" value="1"/>
</dbReference>
<dbReference type="PROSITE" id="PS51257">
    <property type="entry name" value="PROKAR_LIPOPROTEIN"/>
    <property type="match status" value="1"/>
</dbReference>
<dbReference type="Pfam" id="PF00116">
    <property type="entry name" value="COX2"/>
    <property type="match status" value="1"/>
</dbReference>
<comment type="subcellular location">
    <subcellularLocation>
        <location evidence="14">Cell membrane</location>
        <topology evidence="14">Multi-pass membrane protein</topology>
    </subcellularLocation>
    <subcellularLocation>
        <location evidence="1">Membrane</location>
        <topology evidence="1">Multi-pass membrane protein</topology>
    </subcellularLocation>
</comment>
<dbReference type="Pfam" id="PF02790">
    <property type="entry name" value="COX2_TM"/>
    <property type="match status" value="1"/>
</dbReference>
<feature type="transmembrane region" description="Helical" evidence="16">
    <location>
        <begin position="104"/>
        <end position="121"/>
    </location>
</feature>
<dbReference type="GO" id="GO:0016491">
    <property type="term" value="F:oxidoreductase activity"/>
    <property type="evidence" value="ECO:0007669"/>
    <property type="project" value="UniProtKB-KW"/>
</dbReference>
<evidence type="ECO:0000259" key="18">
    <source>
        <dbReference type="PROSITE" id="PS50857"/>
    </source>
</evidence>
<dbReference type="InterPro" id="IPR001505">
    <property type="entry name" value="Copper_CuA"/>
</dbReference>
<dbReference type="NCBIfam" id="TIGR02866">
    <property type="entry name" value="CoxB"/>
    <property type="match status" value="1"/>
</dbReference>
<keyword evidence="19" id="KW-0560">Oxidoreductase</keyword>
<evidence type="ECO:0000313" key="19">
    <source>
        <dbReference type="EMBL" id="NYG37849.1"/>
    </source>
</evidence>
<keyword evidence="5 14" id="KW-0812">Transmembrane</keyword>
<keyword evidence="8 14" id="KW-0249">Electron transport</keyword>
<comment type="cofactor">
    <cofactor evidence="15">
        <name>Cu cation</name>
        <dbReference type="ChEBI" id="CHEBI:23378"/>
    </cofactor>
    <text evidence="15">Binds a copper A center.</text>
</comment>
<evidence type="ECO:0000256" key="10">
    <source>
        <dbReference type="ARBA" id="ARBA00023008"/>
    </source>
</evidence>
<name>A0A852X4L4_9MICO</name>
<dbReference type="PROSITE" id="PS50857">
    <property type="entry name" value="COX2_CUA"/>
    <property type="match status" value="1"/>
</dbReference>
<dbReference type="GO" id="GO:0042773">
    <property type="term" value="P:ATP synthesis coupled electron transport"/>
    <property type="evidence" value="ECO:0007669"/>
    <property type="project" value="TreeGrafter"/>
</dbReference>
<dbReference type="EC" id="7.1.1.9" evidence="15"/>
<dbReference type="AlphaFoldDB" id="A0A852X4L4"/>
<dbReference type="GO" id="GO:0005507">
    <property type="term" value="F:copper ion binding"/>
    <property type="evidence" value="ECO:0007669"/>
    <property type="project" value="InterPro"/>
</dbReference>
<dbReference type="PANTHER" id="PTHR22888">
    <property type="entry name" value="CYTOCHROME C OXIDASE, SUBUNIT II"/>
    <property type="match status" value="1"/>
</dbReference>
<evidence type="ECO:0000256" key="1">
    <source>
        <dbReference type="ARBA" id="ARBA00004141"/>
    </source>
</evidence>
<evidence type="ECO:0000256" key="16">
    <source>
        <dbReference type="SAM" id="Phobius"/>
    </source>
</evidence>